<keyword evidence="6 10" id="KW-1133">Transmembrane helix</keyword>
<dbReference type="NCBIfam" id="NF003715">
    <property type="entry name" value="PRK05326.1-2"/>
    <property type="match status" value="1"/>
</dbReference>
<dbReference type="PANTHER" id="PTHR32507">
    <property type="entry name" value="NA(+)/H(+) ANTIPORTER 1"/>
    <property type="match status" value="1"/>
</dbReference>
<dbReference type="GO" id="GO:0005886">
    <property type="term" value="C:plasma membrane"/>
    <property type="evidence" value="ECO:0007669"/>
    <property type="project" value="UniProtKB-SubCell"/>
</dbReference>
<dbReference type="OrthoDB" id="9810759at2"/>
<evidence type="ECO:0000256" key="8">
    <source>
        <dbReference type="ARBA" id="ARBA00023136"/>
    </source>
</evidence>
<keyword evidence="2" id="KW-0813">Transport</keyword>
<feature type="transmembrane region" description="Helical" evidence="10">
    <location>
        <begin position="182"/>
        <end position="203"/>
    </location>
</feature>
<evidence type="ECO:0000256" key="4">
    <source>
        <dbReference type="ARBA" id="ARBA00022475"/>
    </source>
</evidence>
<evidence type="ECO:0000259" key="11">
    <source>
        <dbReference type="PROSITE" id="PS51202"/>
    </source>
</evidence>
<feature type="transmembrane region" description="Helical" evidence="10">
    <location>
        <begin position="296"/>
        <end position="320"/>
    </location>
</feature>
<feature type="transmembrane region" description="Helical" evidence="10">
    <location>
        <begin position="215"/>
        <end position="235"/>
    </location>
</feature>
<keyword evidence="4" id="KW-1003">Cell membrane</keyword>
<dbReference type="Gene3D" id="3.30.70.1450">
    <property type="entry name" value="Regulator of K+ conductance, C-terminal domain"/>
    <property type="match status" value="1"/>
</dbReference>
<accession>A0A0A0JK19</accession>
<dbReference type="Pfam" id="PF00999">
    <property type="entry name" value="Na_H_Exchanger"/>
    <property type="match status" value="1"/>
</dbReference>
<dbReference type="GO" id="GO:1902600">
    <property type="term" value="P:proton transmembrane transport"/>
    <property type="evidence" value="ECO:0007669"/>
    <property type="project" value="InterPro"/>
</dbReference>
<dbReference type="NCBIfam" id="NF003716">
    <property type="entry name" value="PRK05326.1-3"/>
    <property type="match status" value="1"/>
</dbReference>
<feature type="transmembrane region" description="Helical" evidence="10">
    <location>
        <begin position="60"/>
        <end position="83"/>
    </location>
</feature>
<dbReference type="GO" id="GO:0006813">
    <property type="term" value="P:potassium ion transport"/>
    <property type="evidence" value="ECO:0007669"/>
    <property type="project" value="InterPro"/>
</dbReference>
<evidence type="ECO:0000313" key="12">
    <source>
        <dbReference type="EMBL" id="KGN36402.1"/>
    </source>
</evidence>
<evidence type="ECO:0000313" key="13">
    <source>
        <dbReference type="Proteomes" id="UP000030011"/>
    </source>
</evidence>
<name>A0A0A0JK19_9MICO</name>
<feature type="transmembrane region" description="Helical" evidence="10">
    <location>
        <begin position="332"/>
        <end position="349"/>
    </location>
</feature>
<feature type="compositionally biased region" description="Low complexity" evidence="9">
    <location>
        <begin position="502"/>
        <end position="522"/>
    </location>
</feature>
<keyword evidence="8 10" id="KW-0472">Membrane</keyword>
<feature type="region of interest" description="Disordered" evidence="9">
    <location>
        <begin position="489"/>
        <end position="549"/>
    </location>
</feature>
<evidence type="ECO:0000256" key="5">
    <source>
        <dbReference type="ARBA" id="ARBA00022692"/>
    </source>
</evidence>
<dbReference type="EMBL" id="AVPK01000011">
    <property type="protein sequence ID" value="KGN36402.1"/>
    <property type="molecule type" value="Genomic_DNA"/>
</dbReference>
<dbReference type="GO" id="GO:0008324">
    <property type="term" value="F:monoatomic cation transmembrane transporter activity"/>
    <property type="evidence" value="ECO:0007669"/>
    <property type="project" value="InterPro"/>
</dbReference>
<comment type="caution">
    <text evidence="12">The sequence shown here is derived from an EMBL/GenBank/DDBJ whole genome shotgun (WGS) entry which is preliminary data.</text>
</comment>
<evidence type="ECO:0000256" key="9">
    <source>
        <dbReference type="SAM" id="MobiDB-lite"/>
    </source>
</evidence>
<dbReference type="AlphaFoldDB" id="A0A0A0JK19"/>
<proteinExistence type="predicted"/>
<dbReference type="InterPro" id="IPR038770">
    <property type="entry name" value="Na+/solute_symporter_sf"/>
</dbReference>
<keyword evidence="7" id="KW-0406">Ion transport</keyword>
<dbReference type="InterPro" id="IPR036721">
    <property type="entry name" value="RCK_C_sf"/>
</dbReference>
<evidence type="ECO:0000256" key="2">
    <source>
        <dbReference type="ARBA" id="ARBA00022448"/>
    </source>
</evidence>
<dbReference type="GO" id="GO:0015297">
    <property type="term" value="F:antiporter activity"/>
    <property type="evidence" value="ECO:0007669"/>
    <property type="project" value="UniProtKB-KW"/>
</dbReference>
<dbReference type="Gene3D" id="1.20.1530.20">
    <property type="match status" value="1"/>
</dbReference>
<evidence type="ECO:0000256" key="10">
    <source>
        <dbReference type="SAM" id="Phobius"/>
    </source>
</evidence>
<feature type="transmembrane region" description="Helical" evidence="10">
    <location>
        <begin position="90"/>
        <end position="114"/>
    </location>
</feature>
<sequence length="549" mass="57447">MNAADLNVVVLVTTLVLLLGVAAVRVSSRVGLPSLLLYLAIGLALGQSGLGLGFEDFNLTMILGSLALAIILAEGGFSTQWAVVRPVAKLSFVLATVAVGISVAVTASLVHLVLDVDLRTALLLGAVASSTDAAAVFSVLRAMPLQRRLRAALEAESGFNDPPVIILVSVVASDAWGESGVVSIGTAMLVQLVLGAGLGLVVARAGQWVLARSALPSAGLYPLATIAIAMLAFAVSGVAGGSPFLAVYVAGLWLGNAALPHRRTTTSFAEGLAWLAQIGLFIMLGLLASPSRLVDAIIPALVVGAALTFVARPISVFLCATPFRVPWREQAFMSWAGLRGAVPIVLATIPMTRGLPAADRIFDVVFLLVIVFTLVQGPTLPGLARRLGVTEVEATREVDIDAAPLEEMDVSLLQFDLPPRSRLAGVAVFELALPAESAVTMIVRNGRIFVPNANTVLRSHDRLLLATSNSERERTERRLRAVSRAGRLAEWRGEHGDPVPAPASAHAPASGTAPASASAAHGDQSVMPRPRRPISLSWSGWKRPSQSRS</sequence>
<dbReference type="PANTHER" id="PTHR32507:SF7">
    <property type="entry name" value="K(+)_H(+) ANTIPORTER NHAP2"/>
    <property type="match status" value="1"/>
</dbReference>
<dbReference type="eggNOG" id="COG3263">
    <property type="taxonomic scope" value="Bacteria"/>
</dbReference>
<gene>
    <name evidence="12" type="ORF">N803_05520</name>
</gene>
<keyword evidence="13" id="KW-1185">Reference proteome</keyword>
<feature type="transmembrane region" description="Helical" evidence="10">
    <location>
        <begin position="120"/>
        <end position="139"/>
    </location>
</feature>
<keyword evidence="5 10" id="KW-0812">Transmembrane</keyword>
<dbReference type="Pfam" id="PF02080">
    <property type="entry name" value="TrkA_C"/>
    <property type="match status" value="1"/>
</dbReference>
<feature type="transmembrane region" description="Helical" evidence="10">
    <location>
        <begin position="36"/>
        <end position="54"/>
    </location>
</feature>
<comment type="subcellular location">
    <subcellularLocation>
        <location evidence="1">Cell membrane</location>
        <topology evidence="1">Multi-pass membrane protein</topology>
    </subcellularLocation>
</comment>
<evidence type="ECO:0000256" key="6">
    <source>
        <dbReference type="ARBA" id="ARBA00022989"/>
    </source>
</evidence>
<dbReference type="RefSeq" id="WP_084764591.1">
    <property type="nucleotide sequence ID" value="NZ_AVPK01000011.1"/>
</dbReference>
<dbReference type="STRING" id="1385521.N803_05520"/>
<evidence type="ECO:0000256" key="1">
    <source>
        <dbReference type="ARBA" id="ARBA00004651"/>
    </source>
</evidence>
<feature type="domain" description="RCK C-terminal" evidence="11">
    <location>
        <begin position="400"/>
        <end position="481"/>
    </location>
</feature>
<dbReference type="PROSITE" id="PS51202">
    <property type="entry name" value="RCK_C"/>
    <property type="match status" value="1"/>
</dbReference>
<dbReference type="Proteomes" id="UP000030011">
    <property type="component" value="Unassembled WGS sequence"/>
</dbReference>
<feature type="transmembrane region" description="Helical" evidence="10">
    <location>
        <begin position="361"/>
        <end position="380"/>
    </location>
</feature>
<evidence type="ECO:0000256" key="3">
    <source>
        <dbReference type="ARBA" id="ARBA00022449"/>
    </source>
</evidence>
<organism evidence="12 13">
    <name type="scientific">Knoellia subterranea KCTC 19937</name>
    <dbReference type="NCBI Taxonomy" id="1385521"/>
    <lineage>
        <taxon>Bacteria</taxon>
        <taxon>Bacillati</taxon>
        <taxon>Actinomycetota</taxon>
        <taxon>Actinomycetes</taxon>
        <taxon>Micrococcales</taxon>
        <taxon>Intrasporangiaceae</taxon>
        <taxon>Knoellia</taxon>
    </lineage>
</organism>
<protein>
    <submittedName>
        <fullName evidence="12">Potassium transporter CPA</fullName>
    </submittedName>
</protein>
<dbReference type="InterPro" id="IPR006153">
    <property type="entry name" value="Cation/H_exchanger_TM"/>
</dbReference>
<reference evidence="12 13" key="1">
    <citation type="submission" date="2013-08" db="EMBL/GenBank/DDBJ databases">
        <title>The genome sequence of Knoellia subterranea.</title>
        <authorList>
            <person name="Zhu W."/>
            <person name="Wang G."/>
        </authorList>
    </citation>
    <scope>NUCLEOTIDE SEQUENCE [LARGE SCALE GENOMIC DNA]</scope>
    <source>
        <strain evidence="12 13">KCTC 19937</strain>
    </source>
</reference>
<feature type="transmembrane region" description="Helical" evidence="10">
    <location>
        <begin position="271"/>
        <end position="290"/>
    </location>
</feature>
<keyword evidence="3" id="KW-0050">Antiport</keyword>
<dbReference type="InterPro" id="IPR006037">
    <property type="entry name" value="RCK_C"/>
</dbReference>
<feature type="transmembrane region" description="Helical" evidence="10">
    <location>
        <begin position="6"/>
        <end position="24"/>
    </location>
</feature>
<evidence type="ECO:0000256" key="7">
    <source>
        <dbReference type="ARBA" id="ARBA00023065"/>
    </source>
</evidence>
<dbReference type="SUPFAM" id="SSF116726">
    <property type="entry name" value="TrkA C-terminal domain-like"/>
    <property type="match status" value="1"/>
</dbReference>